<keyword evidence="4" id="KW-1185">Reference proteome</keyword>
<organism evidence="1 3">
    <name type="scientific">Achromobacter denitrificans</name>
    <name type="common">Alcaligenes denitrificans</name>
    <dbReference type="NCBI Taxonomy" id="32002"/>
    <lineage>
        <taxon>Bacteria</taxon>
        <taxon>Pseudomonadati</taxon>
        <taxon>Pseudomonadota</taxon>
        <taxon>Betaproteobacteria</taxon>
        <taxon>Burkholderiales</taxon>
        <taxon>Alcaligenaceae</taxon>
        <taxon>Achromobacter</taxon>
    </lineage>
</organism>
<sequence length="144" mass="14677">MNPTVLGWALTICLAAGGAGYWYGESKGHERGVLETQSAHASSQVASLTDGLREVRASVEEGAAVSKDVRTALNGLELQNKNSNTELKNAIAKSRAPGAVVCRFDADSMRILGAAADRADALAAGGLAAGGTRRALPAGDTAGR</sequence>
<dbReference type="EMBL" id="CP154792">
    <property type="protein sequence ID" value="XAN19439.1"/>
    <property type="molecule type" value="Genomic_DNA"/>
</dbReference>
<evidence type="ECO:0000313" key="4">
    <source>
        <dbReference type="Proteomes" id="UP001446337"/>
    </source>
</evidence>
<accession>A0A6N0JF30</accession>
<reference evidence="2 4" key="2">
    <citation type="submission" date="2024-05" db="EMBL/GenBank/DDBJ databases">
        <title>Achromobacter denitrificans. BP1, complete genome.</title>
        <authorList>
            <person name="Zhang B."/>
        </authorList>
    </citation>
    <scope>NUCLEOTIDE SEQUENCE [LARGE SCALE GENOMIC DNA]</scope>
    <source>
        <strain evidence="2 4">BP1</strain>
    </source>
</reference>
<gene>
    <name evidence="2" type="ORF">AAIK43_15685</name>
    <name evidence="1" type="ORF">FOC81_02850</name>
</gene>
<reference evidence="1 3" key="1">
    <citation type="submission" date="2020-05" db="EMBL/GenBank/DDBJ databases">
        <title>FDA dAtabase for Regulatory Grade micrObial Sequences (FDA-ARGOS): Supporting development and validation of Infectious Disease Dx tests.</title>
        <authorList>
            <person name="Sproer C."/>
            <person name="Gronow S."/>
            <person name="Severitt S."/>
            <person name="Schroder I."/>
            <person name="Tallon L."/>
            <person name="Sadzewicz L."/>
            <person name="Zhao X."/>
            <person name="Vavikolanu K."/>
            <person name="Mehta A."/>
            <person name="Aluvathingal J."/>
            <person name="Nadendla S."/>
            <person name="Myers T."/>
            <person name="Yan Y."/>
            <person name="Sichtig H."/>
        </authorList>
    </citation>
    <scope>NUCLEOTIDE SEQUENCE [LARGE SCALE GENOMIC DNA]</scope>
    <source>
        <strain evidence="1 3">FDAARGOS_787</strain>
    </source>
</reference>
<dbReference type="AlphaFoldDB" id="A0A6N0JF30"/>
<name>A0A6N0JF30_ACHDE</name>
<evidence type="ECO:0000313" key="1">
    <source>
        <dbReference type="EMBL" id="QKQ45699.1"/>
    </source>
</evidence>
<evidence type="ECO:0000313" key="3">
    <source>
        <dbReference type="Proteomes" id="UP000509782"/>
    </source>
</evidence>
<dbReference type="RefSeq" id="WP_174715694.1">
    <property type="nucleotide sequence ID" value="NZ_CADIKP010000028.1"/>
</dbReference>
<dbReference type="Proteomes" id="UP000509782">
    <property type="component" value="Chromosome"/>
</dbReference>
<protein>
    <submittedName>
        <fullName evidence="1">Uncharacterized protein</fullName>
    </submittedName>
</protein>
<dbReference type="Proteomes" id="UP001446337">
    <property type="component" value="Chromosome"/>
</dbReference>
<proteinExistence type="predicted"/>
<dbReference type="EMBL" id="CP054569">
    <property type="protein sequence ID" value="QKQ45699.1"/>
    <property type="molecule type" value="Genomic_DNA"/>
</dbReference>
<evidence type="ECO:0000313" key="2">
    <source>
        <dbReference type="EMBL" id="XAN19439.1"/>
    </source>
</evidence>